<dbReference type="PANTHER" id="PTHR47938:SF35">
    <property type="entry name" value="PENTATRICOPEPTIDE REPEAT-CONTAINING PROTEIN 4, MITOCHONDRIAL-RELATED"/>
    <property type="match status" value="1"/>
</dbReference>
<evidence type="ECO:0008006" key="3">
    <source>
        <dbReference type="Google" id="ProtNLM"/>
    </source>
</evidence>
<accession>A0A8H6ZYA1</accession>
<dbReference type="InterPro" id="IPR011990">
    <property type="entry name" value="TPR-like_helical_dom_sf"/>
</dbReference>
<dbReference type="PANTHER" id="PTHR47938">
    <property type="entry name" value="RESPIRATORY COMPLEX I CHAPERONE (CIA84), PUTATIVE (AFU_ORTHOLOGUE AFUA_2G06020)-RELATED"/>
    <property type="match status" value="1"/>
</dbReference>
<dbReference type="Gene3D" id="1.25.40.10">
    <property type="entry name" value="Tetratricopeptide repeat domain"/>
    <property type="match status" value="4"/>
</dbReference>
<reference evidence="1" key="1">
    <citation type="submission" date="2019-07" db="EMBL/GenBank/DDBJ databases">
        <authorList>
            <person name="Palmer J.M."/>
        </authorList>
    </citation>
    <scope>NUCLEOTIDE SEQUENCE</scope>
    <source>
        <strain evidence="1">PC9</strain>
    </source>
</reference>
<protein>
    <recommendedName>
        <fullName evidence="3">Pentatricopeptide repeat-containing protein</fullName>
    </recommendedName>
</protein>
<name>A0A8H6ZYA1_PLEOS</name>
<gene>
    <name evidence="1" type="ORF">PC9H_003361</name>
</gene>
<evidence type="ECO:0000313" key="2">
    <source>
        <dbReference type="Proteomes" id="UP000623687"/>
    </source>
</evidence>
<organism evidence="1 2">
    <name type="scientific">Pleurotus ostreatus</name>
    <name type="common">Oyster mushroom</name>
    <name type="synonym">White-rot fungus</name>
    <dbReference type="NCBI Taxonomy" id="5322"/>
    <lineage>
        <taxon>Eukaryota</taxon>
        <taxon>Fungi</taxon>
        <taxon>Dikarya</taxon>
        <taxon>Basidiomycota</taxon>
        <taxon>Agaricomycotina</taxon>
        <taxon>Agaricomycetes</taxon>
        <taxon>Agaricomycetidae</taxon>
        <taxon>Agaricales</taxon>
        <taxon>Pleurotineae</taxon>
        <taxon>Pleurotaceae</taxon>
        <taxon>Pleurotus</taxon>
    </lineage>
</organism>
<sequence>MYLRVSLRRIGRTAYEFHTARSANHVRNIAISRPTPENRTQNFRALVKSLKAAAYAKNDIAEIHASYKALVKARNNQSPTEDDTSSPTLTPDDFITVIDSLGSSKRPADVSIISGIADDISTVFGIQLTTGIHDALLRAFVRNGHIQAACNWLQTMSRKSGNLKPSRDQWHFFLENIENGTLTESFKYVRNIVKVHMPASGCKPTNETYKFLIRARCESLKSSHLHTLVFKTLVDDMKSDGLPYDSSVAALLHSCCAELGFPRQGVEIVQYYLASFPDMSFSVEQKEQQWNEWLSSIARVSGIKAAVRFFRELEKDGCTASSSTLKAIIQHARSSKDIIFLERELNLPATASHWSILITNICRSGNTAAAIATYNDAKSAGVAIDAALVGPIIRALCQSTFLPPTDQAVDQALAIYRELAEASPIQVEDAGTQDGETSVRHSHGPDTQIYSTLLRALAVSPNTEHFSKAVGLLNDMQSRGISLEDSIVITSTIVLLMRNSRNLDQAFNFYRQLCGGLDAKGYAIVLNAFCKLSFNPQDHVPSLPRYFQIVSDMRHAGHKMTPEVYTILLRQLAIVGTRLQRPDSPLPLEILPRLVTAVRRVHDHITLDASISPDAHLLNQLMDTYQRLGCFGDACRVWEMMYLSGRFDHVGVSIILDACGHAGSWKVAKQVCLQLSRDNFLFNQHNWNTWIECLCRLGMLNEAVKIACLEMGKTQEDIAPDSDTARVLMSFARKSGQQLEVASRIERYLPELWAKLPDDLRTK</sequence>
<evidence type="ECO:0000313" key="1">
    <source>
        <dbReference type="EMBL" id="KAF7436528.1"/>
    </source>
</evidence>
<proteinExistence type="predicted"/>
<dbReference type="AlphaFoldDB" id="A0A8H6ZYA1"/>
<comment type="caution">
    <text evidence="1">The sequence shown here is derived from an EMBL/GenBank/DDBJ whole genome shotgun (WGS) entry which is preliminary data.</text>
</comment>
<dbReference type="GeneID" id="59373179"/>
<dbReference type="OrthoDB" id="185373at2759"/>
<dbReference type="Pfam" id="PF01535">
    <property type="entry name" value="PPR"/>
    <property type="match status" value="1"/>
</dbReference>
<dbReference type="InterPro" id="IPR002885">
    <property type="entry name" value="PPR_rpt"/>
</dbReference>
<dbReference type="RefSeq" id="XP_036634427.1">
    <property type="nucleotide sequence ID" value="XM_036772954.1"/>
</dbReference>
<keyword evidence="2" id="KW-1185">Reference proteome</keyword>
<dbReference type="VEuPathDB" id="FungiDB:PC9H_003361"/>
<dbReference type="GO" id="GO:0003729">
    <property type="term" value="F:mRNA binding"/>
    <property type="evidence" value="ECO:0007669"/>
    <property type="project" value="TreeGrafter"/>
</dbReference>
<dbReference type="EMBL" id="JACETU010000002">
    <property type="protein sequence ID" value="KAF7436528.1"/>
    <property type="molecule type" value="Genomic_DNA"/>
</dbReference>
<dbReference type="Proteomes" id="UP000623687">
    <property type="component" value="Unassembled WGS sequence"/>
</dbReference>